<accession>A0A8K0L5U7</accession>
<evidence type="ECO:0000313" key="1">
    <source>
        <dbReference type="EMBL" id="KAG8630259.1"/>
    </source>
</evidence>
<gene>
    <name evidence="1" type="ORF">KVT40_001878</name>
</gene>
<comment type="caution">
    <text evidence="1">The sequence shown here is derived from an EMBL/GenBank/DDBJ whole genome shotgun (WGS) entry which is preliminary data.</text>
</comment>
<proteinExistence type="predicted"/>
<dbReference type="Proteomes" id="UP000809789">
    <property type="component" value="Unassembled WGS sequence"/>
</dbReference>
<keyword evidence="2" id="KW-1185">Reference proteome</keyword>
<name>A0A8K0L5U7_9PEZI</name>
<sequence>MSCHVLRPDDCSHHAGRFMKQNFVDMLERLVFIYHHDLSVCTHSTHRENADLIKVVRWWDDGRGTIAGKDHGNRIECKGRAGRSQQMVDKLISPLVIQGVPQPHHDEARGVREGAFKEVRRQAEARMEVYQSMSPWKEIRETV</sequence>
<reference evidence="1" key="1">
    <citation type="submission" date="2021-07" db="EMBL/GenBank/DDBJ databases">
        <title>Elsinoe batatas strain:CRI-CJ2 Genome sequencing and assembly.</title>
        <authorList>
            <person name="Huang L."/>
        </authorList>
    </citation>
    <scope>NUCLEOTIDE SEQUENCE</scope>
    <source>
        <strain evidence="1">CRI-CJ2</strain>
    </source>
</reference>
<dbReference type="EMBL" id="JAESVG020000002">
    <property type="protein sequence ID" value="KAG8630259.1"/>
    <property type="molecule type" value="Genomic_DNA"/>
</dbReference>
<protein>
    <submittedName>
        <fullName evidence="1">Uncharacterized protein</fullName>
    </submittedName>
</protein>
<evidence type="ECO:0000313" key="2">
    <source>
        <dbReference type="Proteomes" id="UP000809789"/>
    </source>
</evidence>
<organism evidence="1 2">
    <name type="scientific">Elsinoe batatas</name>
    <dbReference type="NCBI Taxonomy" id="2601811"/>
    <lineage>
        <taxon>Eukaryota</taxon>
        <taxon>Fungi</taxon>
        <taxon>Dikarya</taxon>
        <taxon>Ascomycota</taxon>
        <taxon>Pezizomycotina</taxon>
        <taxon>Dothideomycetes</taxon>
        <taxon>Dothideomycetidae</taxon>
        <taxon>Myriangiales</taxon>
        <taxon>Elsinoaceae</taxon>
        <taxon>Elsinoe</taxon>
    </lineage>
</organism>
<dbReference type="AlphaFoldDB" id="A0A8K0L5U7"/>